<gene>
    <name evidence="1" type="ORF">IE53DRAFT_372322</name>
</gene>
<organism evidence="1 2">
    <name type="scientific">Violaceomyces palustris</name>
    <dbReference type="NCBI Taxonomy" id="1673888"/>
    <lineage>
        <taxon>Eukaryota</taxon>
        <taxon>Fungi</taxon>
        <taxon>Dikarya</taxon>
        <taxon>Basidiomycota</taxon>
        <taxon>Ustilaginomycotina</taxon>
        <taxon>Ustilaginomycetes</taxon>
        <taxon>Violaceomycetales</taxon>
        <taxon>Violaceomycetaceae</taxon>
        <taxon>Violaceomyces</taxon>
    </lineage>
</organism>
<dbReference type="Proteomes" id="UP000245626">
    <property type="component" value="Unassembled WGS sequence"/>
</dbReference>
<proteinExistence type="predicted"/>
<dbReference type="EMBL" id="KZ820963">
    <property type="protein sequence ID" value="PWN46506.1"/>
    <property type="molecule type" value="Genomic_DNA"/>
</dbReference>
<evidence type="ECO:0000313" key="1">
    <source>
        <dbReference type="EMBL" id="PWN46506.1"/>
    </source>
</evidence>
<accession>A0ACD0NL03</accession>
<evidence type="ECO:0000313" key="2">
    <source>
        <dbReference type="Proteomes" id="UP000245626"/>
    </source>
</evidence>
<name>A0ACD0NL03_9BASI</name>
<keyword evidence="2" id="KW-1185">Reference proteome</keyword>
<reference evidence="1 2" key="1">
    <citation type="journal article" date="2018" name="Mol. Biol. Evol.">
        <title>Broad Genomic Sampling Reveals a Smut Pathogenic Ancestry of the Fungal Clade Ustilaginomycotina.</title>
        <authorList>
            <person name="Kijpornyongpan T."/>
            <person name="Mondo S.J."/>
            <person name="Barry K."/>
            <person name="Sandor L."/>
            <person name="Lee J."/>
            <person name="Lipzen A."/>
            <person name="Pangilinan J."/>
            <person name="LaButti K."/>
            <person name="Hainaut M."/>
            <person name="Henrissat B."/>
            <person name="Grigoriev I.V."/>
            <person name="Spatafora J.W."/>
            <person name="Aime M.C."/>
        </authorList>
    </citation>
    <scope>NUCLEOTIDE SEQUENCE [LARGE SCALE GENOMIC DNA]</scope>
    <source>
        <strain evidence="1 2">SA 807</strain>
    </source>
</reference>
<protein>
    <submittedName>
        <fullName evidence="1">Uncharacterized protein</fullName>
    </submittedName>
</protein>
<sequence length="52" mass="5931">MEIRHPKTNALLAYGSHTKFVGKVHSHPENVVFDEEGLRVVEGKQPEEWSES</sequence>